<keyword evidence="4 6" id="KW-1133">Transmembrane helix</keyword>
<dbReference type="Gene3D" id="1.20.1250.20">
    <property type="entry name" value="MFS general substrate transporter like domains"/>
    <property type="match status" value="1"/>
</dbReference>
<evidence type="ECO:0000256" key="4">
    <source>
        <dbReference type="ARBA" id="ARBA00022989"/>
    </source>
</evidence>
<feature type="domain" description="Major facilitator superfamily (MFS) profile" evidence="7">
    <location>
        <begin position="31"/>
        <end position="449"/>
    </location>
</feature>
<evidence type="ECO:0000313" key="8">
    <source>
        <dbReference type="EMBL" id="PSR21302.1"/>
    </source>
</evidence>
<evidence type="ECO:0000256" key="6">
    <source>
        <dbReference type="SAM" id="Phobius"/>
    </source>
</evidence>
<evidence type="ECO:0000256" key="2">
    <source>
        <dbReference type="ARBA" id="ARBA00022448"/>
    </source>
</evidence>
<dbReference type="PROSITE" id="PS00217">
    <property type="entry name" value="SUGAR_TRANSPORT_2"/>
    <property type="match status" value="1"/>
</dbReference>
<dbReference type="PANTHER" id="PTHR24064">
    <property type="entry name" value="SOLUTE CARRIER FAMILY 22 MEMBER"/>
    <property type="match status" value="1"/>
</dbReference>
<protein>
    <submittedName>
        <fullName evidence="8">MFS transporter</fullName>
    </submittedName>
</protein>
<dbReference type="GO" id="GO:0022857">
    <property type="term" value="F:transmembrane transporter activity"/>
    <property type="evidence" value="ECO:0007669"/>
    <property type="project" value="InterPro"/>
</dbReference>
<dbReference type="InterPro" id="IPR036259">
    <property type="entry name" value="MFS_trans_sf"/>
</dbReference>
<feature type="transmembrane region" description="Helical" evidence="6">
    <location>
        <begin position="97"/>
        <end position="116"/>
    </location>
</feature>
<evidence type="ECO:0000259" key="7">
    <source>
        <dbReference type="PROSITE" id="PS50850"/>
    </source>
</evidence>
<reference evidence="8 9" key="1">
    <citation type="journal article" date="2014" name="BMC Genomics">
        <title>Comparison of environmental and isolate Sulfobacillus genomes reveals diverse carbon, sulfur, nitrogen, and hydrogen metabolisms.</title>
        <authorList>
            <person name="Justice N.B."/>
            <person name="Norman A."/>
            <person name="Brown C.T."/>
            <person name="Singh A."/>
            <person name="Thomas B.C."/>
            <person name="Banfield J.F."/>
        </authorList>
    </citation>
    <scope>NUCLEOTIDE SEQUENCE [LARGE SCALE GENOMIC DNA]</scope>
    <source>
        <strain evidence="8">AMDSBA3</strain>
    </source>
</reference>
<evidence type="ECO:0000256" key="5">
    <source>
        <dbReference type="ARBA" id="ARBA00023136"/>
    </source>
</evidence>
<keyword evidence="3 6" id="KW-0812">Transmembrane</keyword>
<dbReference type="Pfam" id="PF00083">
    <property type="entry name" value="Sugar_tr"/>
    <property type="match status" value="1"/>
</dbReference>
<feature type="transmembrane region" description="Helical" evidence="6">
    <location>
        <begin position="362"/>
        <end position="382"/>
    </location>
</feature>
<name>A0A2T2WGD6_9FIRM</name>
<evidence type="ECO:0000313" key="9">
    <source>
        <dbReference type="Proteomes" id="UP000241848"/>
    </source>
</evidence>
<dbReference type="EMBL" id="PXYV01000037">
    <property type="protein sequence ID" value="PSR21302.1"/>
    <property type="molecule type" value="Genomic_DNA"/>
</dbReference>
<feature type="transmembrane region" description="Helical" evidence="6">
    <location>
        <begin position="186"/>
        <end position="205"/>
    </location>
</feature>
<feature type="transmembrane region" description="Helical" evidence="6">
    <location>
        <begin position="122"/>
        <end position="142"/>
    </location>
</feature>
<dbReference type="SUPFAM" id="SSF103473">
    <property type="entry name" value="MFS general substrate transporter"/>
    <property type="match status" value="1"/>
</dbReference>
<accession>A0A2T2WGD6</accession>
<feature type="transmembrane region" description="Helical" evidence="6">
    <location>
        <begin position="260"/>
        <end position="279"/>
    </location>
</feature>
<feature type="transmembrane region" description="Helical" evidence="6">
    <location>
        <begin position="427"/>
        <end position="445"/>
    </location>
</feature>
<keyword evidence="2" id="KW-0813">Transport</keyword>
<dbReference type="InterPro" id="IPR005828">
    <property type="entry name" value="MFS_sugar_transport-like"/>
</dbReference>
<dbReference type="Proteomes" id="UP000241848">
    <property type="component" value="Unassembled WGS sequence"/>
</dbReference>
<feature type="transmembrane region" description="Helical" evidence="6">
    <location>
        <begin position="403"/>
        <end position="421"/>
    </location>
</feature>
<evidence type="ECO:0000256" key="1">
    <source>
        <dbReference type="ARBA" id="ARBA00004651"/>
    </source>
</evidence>
<dbReference type="InterPro" id="IPR005829">
    <property type="entry name" value="Sugar_transporter_CS"/>
</dbReference>
<dbReference type="GO" id="GO:0005886">
    <property type="term" value="C:plasma membrane"/>
    <property type="evidence" value="ECO:0007669"/>
    <property type="project" value="UniProtKB-SubCell"/>
</dbReference>
<dbReference type="AlphaFoldDB" id="A0A2T2WGD6"/>
<gene>
    <name evidence="8" type="ORF">C7B45_11355</name>
</gene>
<dbReference type="PROSITE" id="PS50850">
    <property type="entry name" value="MFS"/>
    <property type="match status" value="1"/>
</dbReference>
<feature type="transmembrane region" description="Helical" evidence="6">
    <location>
        <begin position="154"/>
        <end position="180"/>
    </location>
</feature>
<feature type="transmembrane region" description="Helical" evidence="6">
    <location>
        <begin position="67"/>
        <end position="85"/>
    </location>
</feature>
<organism evidence="8 9">
    <name type="scientific">Sulfobacillus acidophilus</name>
    <dbReference type="NCBI Taxonomy" id="53633"/>
    <lineage>
        <taxon>Bacteria</taxon>
        <taxon>Bacillati</taxon>
        <taxon>Bacillota</taxon>
        <taxon>Clostridia</taxon>
        <taxon>Eubacteriales</taxon>
        <taxon>Clostridiales Family XVII. Incertae Sedis</taxon>
        <taxon>Sulfobacillus</taxon>
    </lineage>
</organism>
<feature type="transmembrane region" description="Helical" evidence="6">
    <location>
        <begin position="331"/>
        <end position="350"/>
    </location>
</feature>
<feature type="transmembrane region" description="Helical" evidence="6">
    <location>
        <begin position="299"/>
        <end position="319"/>
    </location>
</feature>
<comment type="subcellular location">
    <subcellularLocation>
        <location evidence="1">Cell membrane</location>
        <topology evidence="1">Multi-pass membrane protein</topology>
    </subcellularLocation>
</comment>
<dbReference type="PROSITE" id="PS00216">
    <property type="entry name" value="SUGAR_TRANSPORT_1"/>
    <property type="match status" value="1"/>
</dbReference>
<proteinExistence type="predicted"/>
<sequence length="475" mass="50900">MDSETRQSSEIRDAVLRPLEETGLSGFHWRIWITAGMGFFTDAYDLFIIGVVTSLLTPIWHLTTLDLMLLNSTALFAAVLGALVFGRLMDRLGRKRVYGIEALLLMGGAILSAFAPNLWLLLVFRFIVGIGVGGDYPMSGIIMSEYSNRKRRGFLVQAVFAMQGFGLLIGPAVAAALLASGVSDATAWRLMLGLGAIPAGVVVLLRRRIAETPHFLLGARGDAQGAARVVGDLTATPTSAIPSVKPLSSSVRVLFKNRRFLLTLIGTAFSWMFLDMAFYGNSVSSSLIMKALSPTGTLLTHTLTSMLIFLVAAVPGYWVSALTIDRLGRKFIQVMGFAVMAVAYGLLWLVPGIAHQTTEFLLIYAISYFFIEFGPNSTTFVFPSEVFPVTVRGMGFGISASTGKFGAAIAAFLFPVLLISLGLSGTMALLAGISMLGVILTLIALHESKGLTLREASQEALLEADAPSLAQSASH</sequence>
<keyword evidence="5 6" id="KW-0472">Membrane</keyword>
<dbReference type="InterPro" id="IPR020846">
    <property type="entry name" value="MFS_dom"/>
</dbReference>
<evidence type="ECO:0000256" key="3">
    <source>
        <dbReference type="ARBA" id="ARBA00022692"/>
    </source>
</evidence>
<comment type="caution">
    <text evidence="8">The sequence shown here is derived from an EMBL/GenBank/DDBJ whole genome shotgun (WGS) entry which is preliminary data.</text>
</comment>